<evidence type="ECO:0000256" key="2">
    <source>
        <dbReference type="ARBA" id="ARBA00022884"/>
    </source>
</evidence>
<evidence type="ECO:0000313" key="8">
    <source>
        <dbReference type="Proteomes" id="UP000887574"/>
    </source>
</evidence>
<feature type="compositionally biased region" description="Low complexity" evidence="6">
    <location>
        <begin position="661"/>
        <end position="677"/>
    </location>
</feature>
<dbReference type="InterPro" id="IPR002343">
    <property type="entry name" value="Hud_Sxl_RNA"/>
</dbReference>
<dbReference type="GO" id="GO:1990904">
    <property type="term" value="C:ribonucleoprotein complex"/>
    <property type="evidence" value="ECO:0007669"/>
    <property type="project" value="InterPro"/>
</dbReference>
<evidence type="ECO:0000259" key="7">
    <source>
        <dbReference type="PROSITE" id="PS50102"/>
    </source>
</evidence>
<organism evidence="8 9">
    <name type="scientific">Ditylenchus dipsaci</name>
    <dbReference type="NCBI Taxonomy" id="166011"/>
    <lineage>
        <taxon>Eukaryota</taxon>
        <taxon>Metazoa</taxon>
        <taxon>Ecdysozoa</taxon>
        <taxon>Nematoda</taxon>
        <taxon>Chromadorea</taxon>
        <taxon>Rhabditida</taxon>
        <taxon>Tylenchina</taxon>
        <taxon>Tylenchomorpha</taxon>
        <taxon>Sphaerularioidea</taxon>
        <taxon>Anguinidae</taxon>
        <taxon>Anguininae</taxon>
        <taxon>Ditylenchus</taxon>
    </lineage>
</organism>
<dbReference type="InterPro" id="IPR000504">
    <property type="entry name" value="RRM_dom"/>
</dbReference>
<sequence length="737" mass="79310">MVNRAGAALSNNSTTVNGGGCVSFSPMQQQQQAPMSCDPQAMAVSNYSGMAGSRFYSSNPQQQHPSPNFYATAVVPTTSNGYSSAAASFGRNQIQQQQDAASPRALYQPVNTSSNAQLPMHQQHYQKANNNVGAAGVGSYRRYTHHQQHSNPAVDLNGGGRRSTMSSLGYNDEDKFTPLLGGGGGAANYKNETMLSDTNLYIRGLSADTTDDQLREMCEPYGKIVSTKAIIDKATNQCKGYGFVDFDTAEAARSAVKLLAEKNIQAQMAKQQEQDPTNLYIANLPNTFTEEMLEELLNAEGMVISTRILRNPDGSSRCVGFARMHSKECCDAIISKFHGRCLDEEGTQPLVVKLADSSRKSKRSISSSGVYSDNSVGNRLDLASAGLAAGMTDQFVYAHDYAQQQHSSQAGAALFSMPDAAGANRQLSYVSFGGAGGQPQYHFLAGAGVTQQPYGQSVMANPAYSPAPYDTQMAAALASQMHLGLNLENSDINTSNANSAGAPASMHAYSIGPYQYFANPNPYMAAYPVNMQTMESHMISNSVQPNPAAGSAAYIAAALGEMVTMNPTGTTETAYCYDSTGQPSRPAYKPAVNPNFAPSCTPRLPWLELTQERHLFWSLTQPITQLWRLELGEKLSNTVAADQPVSSPPDEEAVEDEAEQEQPTQQKEQEVESSSQEPLAQQTPSKNKKFFFFLLTSHGEKVGKDIATQPPAALKVLCRSGDGTVRLVVPLQCSHPI</sequence>
<keyword evidence="2 5" id="KW-0694">RNA-binding</keyword>
<dbReference type="Proteomes" id="UP000887574">
    <property type="component" value="Unplaced"/>
</dbReference>
<protein>
    <recommendedName>
        <fullName evidence="4">Protein alan shepard</fullName>
    </recommendedName>
</protein>
<evidence type="ECO:0000256" key="6">
    <source>
        <dbReference type="SAM" id="MobiDB-lite"/>
    </source>
</evidence>
<dbReference type="InterPro" id="IPR035979">
    <property type="entry name" value="RBD_domain_sf"/>
</dbReference>
<name>A0A915DYF4_9BILA</name>
<dbReference type="FunFam" id="3.30.70.330:FF:000482">
    <property type="entry name" value="SUPpressor"/>
    <property type="match status" value="1"/>
</dbReference>
<keyword evidence="8" id="KW-1185">Reference proteome</keyword>
<dbReference type="WBParaSite" id="jg24501">
    <property type="protein sequence ID" value="jg24501"/>
    <property type="gene ID" value="jg24501"/>
</dbReference>
<dbReference type="Gene3D" id="3.30.70.330">
    <property type="match status" value="2"/>
</dbReference>
<evidence type="ECO:0000256" key="1">
    <source>
        <dbReference type="ARBA" id="ARBA00022737"/>
    </source>
</evidence>
<evidence type="ECO:0000313" key="9">
    <source>
        <dbReference type="WBParaSite" id="jg24501"/>
    </source>
</evidence>
<dbReference type="AlphaFoldDB" id="A0A915DYF4"/>
<feature type="compositionally biased region" description="Acidic residues" evidence="6">
    <location>
        <begin position="649"/>
        <end position="660"/>
    </location>
</feature>
<accession>A0A915DYF4</accession>
<dbReference type="FunFam" id="3.30.70.330:FF:000012">
    <property type="entry name" value="RNA-binding motif, single-stranded-interacting protein 3 isoform 1"/>
    <property type="match status" value="1"/>
</dbReference>
<dbReference type="InterPro" id="IPR012677">
    <property type="entry name" value="Nucleotide-bd_a/b_plait_sf"/>
</dbReference>
<evidence type="ECO:0000256" key="3">
    <source>
        <dbReference type="ARBA" id="ARBA00037469"/>
    </source>
</evidence>
<dbReference type="GO" id="GO:0003723">
    <property type="term" value="F:RNA binding"/>
    <property type="evidence" value="ECO:0007669"/>
    <property type="project" value="UniProtKB-UniRule"/>
</dbReference>
<keyword evidence="1" id="KW-0677">Repeat</keyword>
<evidence type="ECO:0000256" key="4">
    <source>
        <dbReference type="ARBA" id="ARBA00039536"/>
    </source>
</evidence>
<feature type="domain" description="RRM" evidence="7">
    <location>
        <begin position="277"/>
        <end position="357"/>
    </location>
</feature>
<evidence type="ECO:0000256" key="5">
    <source>
        <dbReference type="PROSITE-ProRule" id="PRU00176"/>
    </source>
</evidence>
<dbReference type="PROSITE" id="PS50102">
    <property type="entry name" value="RRM"/>
    <property type="match status" value="2"/>
</dbReference>
<feature type="domain" description="RRM" evidence="7">
    <location>
        <begin position="198"/>
        <end position="271"/>
    </location>
</feature>
<dbReference type="SUPFAM" id="SSF54928">
    <property type="entry name" value="RNA-binding domain, RBD"/>
    <property type="match status" value="1"/>
</dbReference>
<dbReference type="Pfam" id="PF00076">
    <property type="entry name" value="RRM_1"/>
    <property type="match status" value="2"/>
</dbReference>
<proteinExistence type="predicted"/>
<reference evidence="9" key="1">
    <citation type="submission" date="2022-11" db="UniProtKB">
        <authorList>
            <consortium name="WormBaseParasite"/>
        </authorList>
    </citation>
    <scope>IDENTIFICATION</scope>
</reference>
<dbReference type="PRINTS" id="PR00961">
    <property type="entry name" value="HUDSXLRNA"/>
</dbReference>
<dbReference type="PANTHER" id="PTHR24012">
    <property type="entry name" value="RNA BINDING PROTEIN"/>
    <property type="match status" value="1"/>
</dbReference>
<feature type="region of interest" description="Disordered" evidence="6">
    <location>
        <begin position="640"/>
        <end position="683"/>
    </location>
</feature>
<comment type="function">
    <text evidence="3">Has a role in the perception of gravity.</text>
</comment>
<dbReference type="SMART" id="SM00360">
    <property type="entry name" value="RRM"/>
    <property type="match status" value="2"/>
</dbReference>